<evidence type="ECO:0000259" key="6">
    <source>
        <dbReference type="Pfam" id="PF00916"/>
    </source>
</evidence>
<feature type="transmembrane region" description="Helical" evidence="5">
    <location>
        <begin position="387"/>
        <end position="418"/>
    </location>
</feature>
<accession>A0ABY9Y8I2</accession>
<dbReference type="Pfam" id="PF00916">
    <property type="entry name" value="Sulfate_transp"/>
    <property type="match status" value="1"/>
</dbReference>
<dbReference type="InterPro" id="IPR001902">
    <property type="entry name" value="SLC26A/SulP_fam"/>
</dbReference>
<gene>
    <name evidence="7" type="ORF">RHP49_07825</name>
</gene>
<sequence>MFKTIKNDLPASIVVFFVALPLCLGIALASGAPLFSGVIAGIIGGIVVGGLSGSKVGVSGPAAGLAAIVLTAIGTLGGYENFLVAVVLGGVIQLLFGVLKAGVIGYYFPSSVIKGMLTGIGIIIILKQIPHFFGYDIEPEGADSFIEVSGENTFSAILHIFDNITLGSVLIGIIGLAIILFWDKVLSKKAKFFQIIQGPLVAVVAGIIYFMLTSGNDTLAILPKHLVSVPIPEDAVSFLNQFSFPNFSVITNTEVWVVAFTIALVGSLETLLSVEAADRIDPHKNVTPTNRELLAQGTGNIISGLIGGLPITQVIVRSSANIQSGARSKTSAILHGFFLLISVVLIPKLLNMIPLSVLAAVLLIVGYKLAKPSLFKQMYNLGWKQSVPFFSTILGIVFTDLLVGIGLGLAVGIVVILLKSYQNSHFLHIEDKSNGKHKIKMTLAEEVTFFNKGAILKELDSLPRDTYLEIDILKTRYLDNDIIEILEDFAFKAKERNIDIKLVSKRGIVENPPSFIGFFDERPKSKISLS</sequence>
<dbReference type="PANTHER" id="PTHR11814">
    <property type="entry name" value="SULFATE TRANSPORTER"/>
    <property type="match status" value="1"/>
</dbReference>
<keyword evidence="4 5" id="KW-0472">Membrane</keyword>
<keyword evidence="2 5" id="KW-0812">Transmembrane</keyword>
<feature type="transmembrane region" description="Helical" evidence="5">
    <location>
        <begin position="82"/>
        <end position="108"/>
    </location>
</feature>
<comment type="subcellular location">
    <subcellularLocation>
        <location evidence="1">Membrane</location>
        <topology evidence="1">Multi-pass membrane protein</topology>
    </subcellularLocation>
</comment>
<dbReference type="EMBL" id="CP134536">
    <property type="protein sequence ID" value="WNH14150.1"/>
    <property type="molecule type" value="Genomic_DNA"/>
</dbReference>
<evidence type="ECO:0000256" key="4">
    <source>
        <dbReference type="ARBA" id="ARBA00023136"/>
    </source>
</evidence>
<dbReference type="RefSeq" id="WP_415864151.1">
    <property type="nucleotide sequence ID" value="NZ_CP134536.1"/>
</dbReference>
<evidence type="ECO:0000256" key="3">
    <source>
        <dbReference type="ARBA" id="ARBA00022989"/>
    </source>
</evidence>
<feature type="transmembrane region" description="Helical" evidence="5">
    <location>
        <begin position="9"/>
        <end position="28"/>
    </location>
</feature>
<evidence type="ECO:0000313" key="8">
    <source>
        <dbReference type="Proteomes" id="UP001303407"/>
    </source>
</evidence>
<proteinExistence type="predicted"/>
<evidence type="ECO:0000256" key="5">
    <source>
        <dbReference type="SAM" id="Phobius"/>
    </source>
</evidence>
<keyword evidence="3 5" id="KW-1133">Transmembrane helix</keyword>
<name>A0ABY9Y8I2_9FLAO</name>
<feature type="transmembrane region" description="Helical" evidence="5">
    <location>
        <begin position="255"/>
        <end position="274"/>
    </location>
</feature>
<dbReference type="InterPro" id="IPR011547">
    <property type="entry name" value="SLC26A/SulP_dom"/>
</dbReference>
<evidence type="ECO:0000313" key="7">
    <source>
        <dbReference type="EMBL" id="WNH14150.1"/>
    </source>
</evidence>
<protein>
    <submittedName>
        <fullName evidence="7">SulP family inorganic anion transporter</fullName>
    </submittedName>
</protein>
<feature type="transmembrane region" description="Helical" evidence="5">
    <location>
        <begin position="34"/>
        <end position="51"/>
    </location>
</feature>
<evidence type="ECO:0000256" key="1">
    <source>
        <dbReference type="ARBA" id="ARBA00004141"/>
    </source>
</evidence>
<dbReference type="Proteomes" id="UP001303407">
    <property type="component" value="Chromosome"/>
</dbReference>
<keyword evidence="8" id="KW-1185">Reference proteome</keyword>
<reference evidence="7 8" key="1">
    <citation type="submission" date="2023-09" db="EMBL/GenBank/DDBJ databases">
        <title>Thalassobella suaedae gen. nov., sp. nov., a marine bacterium of the family Flavobacteriaceae isolated from a halophyte Suaeda japonica.</title>
        <authorList>
            <person name="Lee S.Y."/>
            <person name="Hwang C.Y."/>
        </authorList>
    </citation>
    <scope>NUCLEOTIDE SEQUENCE [LARGE SCALE GENOMIC DNA]</scope>
    <source>
        <strain evidence="7 8">HL-DH10</strain>
    </source>
</reference>
<evidence type="ECO:0000256" key="2">
    <source>
        <dbReference type="ARBA" id="ARBA00022692"/>
    </source>
</evidence>
<feature type="transmembrane region" description="Helical" evidence="5">
    <location>
        <begin position="115"/>
        <end position="133"/>
    </location>
</feature>
<feature type="domain" description="SLC26A/SulP transporter" evidence="6">
    <location>
        <begin position="6"/>
        <end position="381"/>
    </location>
</feature>
<feature type="transmembrane region" description="Helical" evidence="5">
    <location>
        <begin position="337"/>
        <end position="367"/>
    </location>
</feature>
<organism evidence="7 8">
    <name type="scientific">Thalassobellus suaedae</name>
    <dbReference type="NCBI Taxonomy" id="3074124"/>
    <lineage>
        <taxon>Bacteria</taxon>
        <taxon>Pseudomonadati</taxon>
        <taxon>Bacteroidota</taxon>
        <taxon>Flavobacteriia</taxon>
        <taxon>Flavobacteriales</taxon>
        <taxon>Flavobacteriaceae</taxon>
        <taxon>Thalassobellus</taxon>
    </lineage>
</organism>
<feature type="transmembrane region" description="Helical" evidence="5">
    <location>
        <begin position="192"/>
        <end position="212"/>
    </location>
</feature>
<feature type="transmembrane region" description="Helical" evidence="5">
    <location>
        <begin position="153"/>
        <end position="180"/>
    </location>
</feature>
<feature type="transmembrane region" description="Helical" evidence="5">
    <location>
        <begin position="58"/>
        <end position="76"/>
    </location>
</feature>